<keyword evidence="6" id="KW-0813">Transport</keyword>
<evidence type="ECO:0000256" key="2">
    <source>
        <dbReference type="ARBA" id="ARBA00022857"/>
    </source>
</evidence>
<reference evidence="6 7" key="1">
    <citation type="submission" date="2016-11" db="EMBL/GenBank/DDBJ databases">
        <authorList>
            <person name="Jaros S."/>
            <person name="Januszkiewicz K."/>
            <person name="Wedrychowicz H."/>
        </authorList>
    </citation>
    <scope>NUCLEOTIDE SEQUENCE [LARGE SCALE GENOMIC DNA]</scope>
    <source>
        <strain evidence="6 7">DSM 17918</strain>
    </source>
</reference>
<comment type="similarity">
    <text evidence="1">Belongs to the shaker potassium channel beta subunit family.</text>
</comment>
<evidence type="ECO:0000259" key="5">
    <source>
        <dbReference type="Pfam" id="PF18765"/>
    </source>
</evidence>
<dbReference type="SUPFAM" id="SSF51430">
    <property type="entry name" value="NAD(P)-linked oxidoreductase"/>
    <property type="match status" value="1"/>
</dbReference>
<dbReference type="EMBL" id="FQVH01000003">
    <property type="protein sequence ID" value="SHE63585.1"/>
    <property type="molecule type" value="Genomic_DNA"/>
</dbReference>
<evidence type="ECO:0000259" key="4">
    <source>
        <dbReference type="Pfam" id="PF00248"/>
    </source>
</evidence>
<dbReference type="CDD" id="cd05403">
    <property type="entry name" value="NT_KNTase_like"/>
    <property type="match status" value="1"/>
</dbReference>
<dbReference type="GO" id="GO:0034220">
    <property type="term" value="P:monoatomic ion transmembrane transport"/>
    <property type="evidence" value="ECO:0007669"/>
    <property type="project" value="UniProtKB-KW"/>
</dbReference>
<proteinExistence type="inferred from homology"/>
<evidence type="ECO:0000313" key="6">
    <source>
        <dbReference type="EMBL" id="SHE63585.1"/>
    </source>
</evidence>
<dbReference type="PRINTS" id="PR01577">
    <property type="entry name" value="KCNABCHANNEL"/>
</dbReference>
<dbReference type="GO" id="GO:0016491">
    <property type="term" value="F:oxidoreductase activity"/>
    <property type="evidence" value="ECO:0007669"/>
    <property type="project" value="UniProtKB-KW"/>
</dbReference>
<dbReference type="PANTHER" id="PTHR43150:SF2">
    <property type="entry name" value="HYPERKINETIC, ISOFORM M"/>
    <property type="match status" value="1"/>
</dbReference>
<dbReference type="FunFam" id="3.20.20.100:FF:000004">
    <property type="entry name" value="Oxidoreductase, aldo/keto reductase"/>
    <property type="match status" value="1"/>
</dbReference>
<evidence type="ECO:0000313" key="7">
    <source>
        <dbReference type="Proteomes" id="UP000184088"/>
    </source>
</evidence>
<dbReference type="InterPro" id="IPR005399">
    <property type="entry name" value="K_chnl_volt-dep_bsu_KCNAB-rel"/>
</dbReference>
<dbReference type="SUPFAM" id="SSF81301">
    <property type="entry name" value="Nucleotidyltransferase"/>
    <property type="match status" value="1"/>
</dbReference>
<organism evidence="6 7">
    <name type="scientific">Caldanaerobius fijiensis DSM 17918</name>
    <dbReference type="NCBI Taxonomy" id="1121256"/>
    <lineage>
        <taxon>Bacteria</taxon>
        <taxon>Bacillati</taxon>
        <taxon>Bacillota</taxon>
        <taxon>Clostridia</taxon>
        <taxon>Thermoanaerobacterales</taxon>
        <taxon>Thermoanaerobacteraceae</taxon>
        <taxon>Caldanaerobius</taxon>
    </lineage>
</organism>
<dbReference type="Pfam" id="PF18765">
    <property type="entry name" value="Polbeta"/>
    <property type="match status" value="1"/>
</dbReference>
<evidence type="ECO:0000256" key="3">
    <source>
        <dbReference type="ARBA" id="ARBA00023002"/>
    </source>
</evidence>
<sequence length="426" mass="47658">MAFLFGSAAKGKQTKESDIDIAVYLKNYDESMVYSLWNQLEDLLKRDVDLIILNNANATIAWEAIRGYMLDVSMEAEDFRNVVYDIYKVRQERRALLKIKPNRKDGIMKYRKVGRYGLKVSEIALGSWLTYGGSYGQEQANACVKKAYELGINYFDTADVYGAGQTYPGAAEEILAKALKDFPRSSYVLATKTFWPVGDGPNDRGLSRKHIMEQCHASLKRLNTDYVDIFYCHRYDPDTPIDEVMRALDDLVHQGKVLYVGVSEWSTAQILDGVYTARQLNLNPIAINQPVYNMLNRYIEKEVMPICAREGIGLAVFSPLAQGVLTGKYKKGGGIPEGSRAADPKVGHFVQGYLTDENLDKVEKLKDIAAENGLTVAQLALAWILQHKEISSVIIGASRPEQIEENVKAVGVTLDESTMNAIEEIL</sequence>
<dbReference type="InterPro" id="IPR043519">
    <property type="entry name" value="NT_sf"/>
</dbReference>
<keyword evidence="6" id="KW-0406">Ion transport</keyword>
<dbReference type="OrthoDB" id="9804790at2"/>
<keyword evidence="7" id="KW-1185">Reference proteome</keyword>
<dbReference type="InterPro" id="IPR023210">
    <property type="entry name" value="NADP_OxRdtase_dom"/>
</dbReference>
<dbReference type="AlphaFoldDB" id="A0A1M4V3R9"/>
<keyword evidence="2" id="KW-0521">NADP</keyword>
<dbReference type="NCBIfam" id="NF047752">
    <property type="entry name" value="MntA_antitoxin"/>
    <property type="match status" value="1"/>
</dbReference>
<gene>
    <name evidence="6" type="ORF">SAMN02746089_00570</name>
</gene>
<dbReference type="STRING" id="1121256.SAMN02746089_00570"/>
<dbReference type="Pfam" id="PF00248">
    <property type="entry name" value="Aldo_ket_red"/>
    <property type="match status" value="1"/>
</dbReference>
<feature type="domain" description="Polymerase beta nucleotidyltransferase" evidence="5">
    <location>
        <begin position="1"/>
        <end position="66"/>
    </location>
</feature>
<dbReference type="Gene3D" id="3.30.460.10">
    <property type="entry name" value="Beta Polymerase, domain 2"/>
    <property type="match status" value="1"/>
</dbReference>
<dbReference type="PANTHER" id="PTHR43150">
    <property type="entry name" value="HYPERKINETIC, ISOFORM M"/>
    <property type="match status" value="1"/>
</dbReference>
<keyword evidence="6" id="KW-0407">Ion channel</keyword>
<accession>A0A1M4V3R9</accession>
<evidence type="ECO:0000256" key="1">
    <source>
        <dbReference type="ARBA" id="ARBA00006515"/>
    </source>
</evidence>
<dbReference type="InterPro" id="IPR036812">
    <property type="entry name" value="NAD(P)_OxRdtase_dom_sf"/>
</dbReference>
<dbReference type="InterPro" id="IPR041633">
    <property type="entry name" value="Polbeta"/>
</dbReference>
<dbReference type="CDD" id="cd19074">
    <property type="entry name" value="Aldo_ket_red_shaker-like"/>
    <property type="match status" value="1"/>
</dbReference>
<dbReference type="GO" id="GO:0005829">
    <property type="term" value="C:cytosol"/>
    <property type="evidence" value="ECO:0007669"/>
    <property type="project" value="UniProtKB-ARBA"/>
</dbReference>
<keyword evidence="3" id="KW-0560">Oxidoreductase</keyword>
<dbReference type="Proteomes" id="UP000184088">
    <property type="component" value="Unassembled WGS sequence"/>
</dbReference>
<protein>
    <submittedName>
        <fullName evidence="6">Voltage-dependent potassium channel beta subunit, animal</fullName>
    </submittedName>
</protein>
<feature type="domain" description="NADP-dependent oxidoreductase" evidence="4">
    <location>
        <begin position="122"/>
        <end position="425"/>
    </location>
</feature>
<name>A0A1M4V3R9_9THEO</name>
<dbReference type="Gene3D" id="3.20.20.100">
    <property type="entry name" value="NADP-dependent oxidoreductase domain"/>
    <property type="match status" value="1"/>
</dbReference>